<dbReference type="PANTHER" id="PTHR45856">
    <property type="entry name" value="ALPHA/BETA-HYDROLASES SUPERFAMILY PROTEIN"/>
    <property type="match status" value="1"/>
</dbReference>
<dbReference type="Pfam" id="PF01764">
    <property type="entry name" value="Lipase_3"/>
    <property type="match status" value="1"/>
</dbReference>
<dbReference type="InterPro" id="IPR051218">
    <property type="entry name" value="Sec_MonoDiacylglyc_Lipase"/>
</dbReference>
<protein>
    <submittedName>
        <fullName evidence="2">Lipase family protein</fullName>
    </submittedName>
</protein>
<proteinExistence type="predicted"/>
<dbReference type="SUPFAM" id="SSF53474">
    <property type="entry name" value="alpha/beta-Hydrolases"/>
    <property type="match status" value="1"/>
</dbReference>
<name>A0AB39AT57_9GAMM</name>
<dbReference type="InterPro" id="IPR002921">
    <property type="entry name" value="Fungal_lipase-type"/>
</dbReference>
<dbReference type="RefSeq" id="WP_235190299.1">
    <property type="nucleotide sequence ID" value="NZ_CP162514.1"/>
</dbReference>
<dbReference type="InterPro" id="IPR029058">
    <property type="entry name" value="AB_hydrolase_fold"/>
</dbReference>
<organism evidence="2">
    <name type="scientific">Pseudoalteromonas sp. SD03</name>
    <dbReference type="NCBI Taxonomy" id="3231719"/>
    <lineage>
        <taxon>Bacteria</taxon>
        <taxon>Pseudomonadati</taxon>
        <taxon>Pseudomonadota</taxon>
        <taxon>Gammaproteobacteria</taxon>
        <taxon>Alteromonadales</taxon>
        <taxon>Pseudoalteromonadaceae</taxon>
        <taxon>Pseudoalteromonas</taxon>
    </lineage>
</organism>
<dbReference type="CDD" id="cd00519">
    <property type="entry name" value="Lipase_3"/>
    <property type="match status" value="1"/>
</dbReference>
<gene>
    <name evidence="2" type="ORF">ABZP26_06040</name>
</gene>
<feature type="domain" description="Fungal lipase-type" evidence="1">
    <location>
        <begin position="83"/>
        <end position="213"/>
    </location>
</feature>
<accession>A0AB39AT57</accession>
<dbReference type="Gene3D" id="3.40.50.1820">
    <property type="entry name" value="alpha/beta hydrolase"/>
    <property type="match status" value="1"/>
</dbReference>
<evidence type="ECO:0000259" key="1">
    <source>
        <dbReference type="Pfam" id="PF01764"/>
    </source>
</evidence>
<dbReference type="GO" id="GO:0006629">
    <property type="term" value="P:lipid metabolic process"/>
    <property type="evidence" value="ECO:0007669"/>
    <property type="project" value="InterPro"/>
</dbReference>
<dbReference type="AlphaFoldDB" id="A0AB39AT57"/>
<dbReference type="EMBL" id="CP162514">
    <property type="protein sequence ID" value="XDH88748.1"/>
    <property type="molecule type" value="Genomic_DNA"/>
</dbReference>
<sequence length="386" mass="42336">MSTNMNVLTPELAALFASVAYDVNRNGGTQTSLYHSRLAVGFSFESDNLQAISGSVLERIFKHTTPFGCIAKGKRGPFEGDFVIALRGTEKKRDVITDLHCGVNTCANGQPVHAGFNNTFNSLKQQLEDYFKLAASQSKTGLNIHVVGHSLGGALANLATNWLKKHFNANVKLYTFGAPRVGYPSFALKTVYATDNGIYRCVHAGDPVPLVPVWPFVHTEDEYILHGAPTITPKAHSMTEETPGYLHTASCFKSYAAINKGKESRLRRQVKLDYDKRLQARPTTRWARTIGEAIITHLHASGRLHAIQADISNTLTVYDKIAKVLADSIDISKGNAEDVRGILGHILSFCGLPFKAIELTYKFIRSTLTLMINTLTSMAKLALKGL</sequence>
<evidence type="ECO:0000313" key="2">
    <source>
        <dbReference type="EMBL" id="XDH88748.1"/>
    </source>
</evidence>
<dbReference type="PANTHER" id="PTHR45856:SF24">
    <property type="entry name" value="FUNGAL LIPASE-LIKE DOMAIN-CONTAINING PROTEIN"/>
    <property type="match status" value="1"/>
</dbReference>
<reference evidence="2" key="1">
    <citation type="submission" date="2024-07" db="EMBL/GenBank/DDBJ databases">
        <authorList>
            <person name="Jiang Y."/>
            <person name="Qin Q."/>
        </authorList>
    </citation>
    <scope>NUCLEOTIDE SEQUENCE</scope>
    <source>
        <strain evidence="2">SD03</strain>
    </source>
</reference>